<protein>
    <submittedName>
        <fullName evidence="1">Uncharacterized protein</fullName>
    </submittedName>
</protein>
<accession>A0A9D9C0D0</accession>
<sequence length="97" mass="11465">MKASKYKFFIFVNLIILFNSFNSYDLAQTKQNSIIKLFCLQSVKQEMLKSAMIYSKEIANETCDCYYKEFTKTSSHQDAKTKCKLETKENLNHKRKI</sequence>
<dbReference type="AlphaFoldDB" id="A0A9D9C0D0"/>
<comment type="caution">
    <text evidence="1">The sequence shown here is derived from an EMBL/GenBank/DDBJ whole genome shotgun (WGS) entry which is preliminary data.</text>
</comment>
<evidence type="ECO:0000313" key="1">
    <source>
        <dbReference type="EMBL" id="MBO6988479.1"/>
    </source>
</evidence>
<gene>
    <name evidence="1" type="ORF">JJ833_06405</name>
</gene>
<reference evidence="1" key="1">
    <citation type="journal article" date="2021" name="Front. Mar. Sci.">
        <title>Genomes of Diverse Isolates of Prochlorococcus High-Light-Adapted Clade II in the Western Pacific Ocean.</title>
        <authorList>
            <person name="Yan W."/>
            <person name="Feng X."/>
            <person name="Zhang W."/>
            <person name="Nawaz M.Z."/>
            <person name="Luo T."/>
            <person name="Zhang R."/>
            <person name="Jiao N."/>
        </authorList>
    </citation>
    <scope>NUCLEOTIDE SEQUENCE</scope>
    <source>
        <strain evidence="1">XMU1424</strain>
    </source>
</reference>
<proteinExistence type="predicted"/>
<dbReference type="EMBL" id="JAEPLE010000004">
    <property type="protein sequence ID" value="MBO6988479.1"/>
    <property type="molecule type" value="Genomic_DNA"/>
</dbReference>
<name>A0A9D9C0D0_PROMR</name>
<organism evidence="1">
    <name type="scientific">Prochlorococcus marinus XMU1424</name>
    <dbReference type="NCBI Taxonomy" id="2774497"/>
    <lineage>
        <taxon>Bacteria</taxon>
        <taxon>Bacillati</taxon>
        <taxon>Cyanobacteriota</taxon>
        <taxon>Cyanophyceae</taxon>
        <taxon>Synechococcales</taxon>
        <taxon>Prochlorococcaceae</taxon>
        <taxon>Prochlorococcus</taxon>
    </lineage>
</organism>